<accession>A0AAN6TK24</accession>
<feature type="transmembrane region" description="Helical" evidence="7">
    <location>
        <begin position="47"/>
        <end position="66"/>
    </location>
</feature>
<sequence length="562" mass="59459">MAANTADLSGGPVLLSFSLATGSFALSTTFVRFCVRAGMQSGFWADDYASAAATVVALVGIIFGIFESTASDPARALEFDVLGQPWYLMSVTLSKTSILLFFMSSLGRGRQWTILLGALIIIMAAVNLAFWLTVHLQCRPLEKLWKPSVEGECWDPSVQLSFGYFQGAFSVFSWLFLALFSTLIVRNRTRHGEKSWPFYITTVLSFAAGIFSIVRTAQSSQTSGSSVYTIHYFYMSLMANLEQNLGLMAANVLVLGPLFSSATRSSSRRSNRSRNRSRKTPRDPYASSSSAGSSRSRKQAAARAKTPSRAGSTQSITRASSRASSTREGARELALEEKDIASSRRGVSGGSELITQGGSDHYHRQNYNHGTRYEEDDDGADTGEYDLGEPRHRRKDGDHEHSSGVGHGGDGNESDSDMSDDEDGDVNAGDIDLEAWPRGIIKTVSVEVVEEINPDYVPPAQHASGNNNNNNNKTASIIATGLGAGAGAGAGRTGRSSVLIGPSSSGLVSQRVAGGGGGGGGAQEGGVTVGGGGGRTGRTSAAAAAAAAEQDWEAMLRLGPTR</sequence>
<dbReference type="InterPro" id="IPR049326">
    <property type="entry name" value="Rhodopsin_dom_fungi"/>
</dbReference>
<evidence type="ECO:0000256" key="3">
    <source>
        <dbReference type="ARBA" id="ARBA00022989"/>
    </source>
</evidence>
<feature type="transmembrane region" description="Helical" evidence="7">
    <location>
        <begin position="164"/>
        <end position="184"/>
    </location>
</feature>
<dbReference type="PANTHER" id="PTHR33048:SF146">
    <property type="entry name" value="INTEGRAL MEMBRANE PROTEIN"/>
    <property type="match status" value="1"/>
</dbReference>
<feature type="transmembrane region" description="Helical" evidence="7">
    <location>
        <begin position="86"/>
        <end position="106"/>
    </location>
</feature>
<feature type="region of interest" description="Disordered" evidence="6">
    <location>
        <begin position="263"/>
        <end position="431"/>
    </location>
</feature>
<keyword evidence="4 7" id="KW-0472">Membrane</keyword>
<evidence type="ECO:0000256" key="4">
    <source>
        <dbReference type="ARBA" id="ARBA00023136"/>
    </source>
</evidence>
<dbReference type="RefSeq" id="XP_064673419.1">
    <property type="nucleotide sequence ID" value="XM_064809540.1"/>
</dbReference>
<evidence type="ECO:0000256" key="1">
    <source>
        <dbReference type="ARBA" id="ARBA00004141"/>
    </source>
</evidence>
<dbReference type="PANTHER" id="PTHR33048">
    <property type="entry name" value="PTH11-LIKE INTEGRAL MEMBRANE PROTEIN (AFU_ORTHOLOGUE AFUA_5G11245)"/>
    <property type="match status" value="1"/>
</dbReference>
<dbReference type="EMBL" id="MU853334">
    <property type="protein sequence ID" value="KAK4115849.1"/>
    <property type="molecule type" value="Genomic_DNA"/>
</dbReference>
<evidence type="ECO:0000256" key="2">
    <source>
        <dbReference type="ARBA" id="ARBA00022692"/>
    </source>
</evidence>
<feature type="compositionally biased region" description="Acidic residues" evidence="6">
    <location>
        <begin position="374"/>
        <end position="387"/>
    </location>
</feature>
<feature type="transmembrane region" description="Helical" evidence="7">
    <location>
        <begin position="12"/>
        <end position="35"/>
    </location>
</feature>
<dbReference type="AlphaFoldDB" id="A0AAN6TK24"/>
<feature type="compositionally biased region" description="Acidic residues" evidence="6">
    <location>
        <begin position="412"/>
        <end position="425"/>
    </location>
</feature>
<reference evidence="9" key="2">
    <citation type="submission" date="2023-05" db="EMBL/GenBank/DDBJ databases">
        <authorList>
            <consortium name="Lawrence Berkeley National Laboratory"/>
            <person name="Steindorff A."/>
            <person name="Hensen N."/>
            <person name="Bonometti L."/>
            <person name="Westerberg I."/>
            <person name="Brannstrom I.O."/>
            <person name="Guillou S."/>
            <person name="Cros-Aarteil S."/>
            <person name="Calhoun S."/>
            <person name="Haridas S."/>
            <person name="Kuo A."/>
            <person name="Mondo S."/>
            <person name="Pangilinan J."/>
            <person name="Riley R."/>
            <person name="Labutti K."/>
            <person name="Andreopoulos B."/>
            <person name="Lipzen A."/>
            <person name="Chen C."/>
            <person name="Yanf M."/>
            <person name="Daum C."/>
            <person name="Ng V."/>
            <person name="Clum A."/>
            <person name="Ohm R."/>
            <person name="Martin F."/>
            <person name="Silar P."/>
            <person name="Natvig D."/>
            <person name="Lalanne C."/>
            <person name="Gautier V."/>
            <person name="Ament-Velasquez S.L."/>
            <person name="Kruys A."/>
            <person name="Hutchinson M.I."/>
            <person name="Powell A.J."/>
            <person name="Barry K."/>
            <person name="Miller A.N."/>
            <person name="Grigoriev I.V."/>
            <person name="Debuchy R."/>
            <person name="Gladieux P."/>
            <person name="Thoren M.H."/>
            <person name="Johannesson H."/>
        </authorList>
    </citation>
    <scope>NUCLEOTIDE SEQUENCE</scope>
    <source>
        <strain evidence="9">CBS 508.74</strain>
    </source>
</reference>
<feature type="compositionally biased region" description="Basic residues" evidence="6">
    <location>
        <begin position="266"/>
        <end position="279"/>
    </location>
</feature>
<dbReference type="GeneID" id="89933664"/>
<evidence type="ECO:0000313" key="10">
    <source>
        <dbReference type="Proteomes" id="UP001302812"/>
    </source>
</evidence>
<feature type="transmembrane region" description="Helical" evidence="7">
    <location>
        <begin position="245"/>
        <end position="263"/>
    </location>
</feature>
<proteinExistence type="inferred from homology"/>
<gene>
    <name evidence="9" type="ORF">N656DRAFT_403864</name>
</gene>
<comment type="caution">
    <text evidence="9">The sequence shown here is derived from an EMBL/GenBank/DDBJ whole genome shotgun (WGS) entry which is preliminary data.</text>
</comment>
<comment type="similarity">
    <text evidence="5">Belongs to the SAT4 family.</text>
</comment>
<dbReference type="Proteomes" id="UP001302812">
    <property type="component" value="Unassembled WGS sequence"/>
</dbReference>
<protein>
    <recommendedName>
        <fullName evidence="8">Rhodopsin domain-containing protein</fullName>
    </recommendedName>
</protein>
<keyword evidence="2 7" id="KW-0812">Transmembrane</keyword>
<feature type="compositionally biased region" description="Gly residues" evidence="6">
    <location>
        <begin position="513"/>
        <end position="536"/>
    </location>
</feature>
<evidence type="ECO:0000256" key="6">
    <source>
        <dbReference type="SAM" id="MobiDB-lite"/>
    </source>
</evidence>
<evidence type="ECO:0000313" key="9">
    <source>
        <dbReference type="EMBL" id="KAK4115849.1"/>
    </source>
</evidence>
<dbReference type="InterPro" id="IPR052337">
    <property type="entry name" value="SAT4-like"/>
</dbReference>
<feature type="transmembrane region" description="Helical" evidence="7">
    <location>
        <begin position="113"/>
        <end position="134"/>
    </location>
</feature>
<evidence type="ECO:0000256" key="7">
    <source>
        <dbReference type="SAM" id="Phobius"/>
    </source>
</evidence>
<evidence type="ECO:0000259" key="8">
    <source>
        <dbReference type="Pfam" id="PF20684"/>
    </source>
</evidence>
<evidence type="ECO:0000256" key="5">
    <source>
        <dbReference type="ARBA" id="ARBA00038359"/>
    </source>
</evidence>
<feature type="domain" description="Rhodopsin" evidence="8">
    <location>
        <begin position="31"/>
        <end position="260"/>
    </location>
</feature>
<feature type="transmembrane region" description="Helical" evidence="7">
    <location>
        <begin position="196"/>
        <end position="214"/>
    </location>
</feature>
<feature type="compositionally biased region" description="Basic and acidic residues" evidence="6">
    <location>
        <begin position="328"/>
        <end position="342"/>
    </location>
</feature>
<name>A0AAN6TK24_9PEZI</name>
<keyword evidence="10" id="KW-1185">Reference proteome</keyword>
<reference evidence="9" key="1">
    <citation type="journal article" date="2023" name="Mol. Phylogenet. Evol.">
        <title>Genome-scale phylogeny and comparative genomics of the fungal order Sordariales.</title>
        <authorList>
            <person name="Hensen N."/>
            <person name="Bonometti L."/>
            <person name="Westerberg I."/>
            <person name="Brannstrom I.O."/>
            <person name="Guillou S."/>
            <person name="Cros-Aarteil S."/>
            <person name="Calhoun S."/>
            <person name="Haridas S."/>
            <person name="Kuo A."/>
            <person name="Mondo S."/>
            <person name="Pangilinan J."/>
            <person name="Riley R."/>
            <person name="LaButti K."/>
            <person name="Andreopoulos B."/>
            <person name="Lipzen A."/>
            <person name="Chen C."/>
            <person name="Yan M."/>
            <person name="Daum C."/>
            <person name="Ng V."/>
            <person name="Clum A."/>
            <person name="Steindorff A."/>
            <person name="Ohm R.A."/>
            <person name="Martin F."/>
            <person name="Silar P."/>
            <person name="Natvig D.O."/>
            <person name="Lalanne C."/>
            <person name="Gautier V."/>
            <person name="Ament-Velasquez S.L."/>
            <person name="Kruys A."/>
            <person name="Hutchinson M.I."/>
            <person name="Powell A.J."/>
            <person name="Barry K."/>
            <person name="Miller A.N."/>
            <person name="Grigoriev I.V."/>
            <person name="Debuchy R."/>
            <person name="Gladieux P."/>
            <person name="Hiltunen Thoren M."/>
            <person name="Johannesson H."/>
        </authorList>
    </citation>
    <scope>NUCLEOTIDE SEQUENCE</scope>
    <source>
        <strain evidence="9">CBS 508.74</strain>
    </source>
</reference>
<feature type="compositionally biased region" description="Low complexity" evidence="6">
    <location>
        <begin position="312"/>
        <end position="327"/>
    </location>
</feature>
<keyword evidence="3 7" id="KW-1133">Transmembrane helix</keyword>
<organism evidence="9 10">
    <name type="scientific">Canariomyces notabilis</name>
    <dbReference type="NCBI Taxonomy" id="2074819"/>
    <lineage>
        <taxon>Eukaryota</taxon>
        <taxon>Fungi</taxon>
        <taxon>Dikarya</taxon>
        <taxon>Ascomycota</taxon>
        <taxon>Pezizomycotina</taxon>
        <taxon>Sordariomycetes</taxon>
        <taxon>Sordariomycetidae</taxon>
        <taxon>Sordariales</taxon>
        <taxon>Chaetomiaceae</taxon>
        <taxon>Canariomyces</taxon>
    </lineage>
</organism>
<comment type="subcellular location">
    <subcellularLocation>
        <location evidence="1">Membrane</location>
        <topology evidence="1">Multi-pass membrane protein</topology>
    </subcellularLocation>
</comment>
<feature type="region of interest" description="Disordered" evidence="6">
    <location>
        <begin position="509"/>
        <end position="545"/>
    </location>
</feature>
<dbReference type="Pfam" id="PF20684">
    <property type="entry name" value="Fung_rhodopsin"/>
    <property type="match status" value="1"/>
</dbReference>
<dbReference type="GO" id="GO:0016020">
    <property type="term" value="C:membrane"/>
    <property type="evidence" value="ECO:0007669"/>
    <property type="project" value="UniProtKB-SubCell"/>
</dbReference>